<sequence length="844" mass="92175">MDHGRNHSSGQKSHGVHLCSKCRWPFPNPHPSARHRRAHRKICGTIEGFKPVDEMPHTNASDDEPLSDEDHKNPSTKVPMLKEITSVKESNGEIGAMSNISENEVSSGDKVGFQDSGFDVRMLDSLDLDNVGKPNKYLAATISSKQFEDTDILQPPRISTDRCRNEDAFRKIMPTMSTGTLEHQDDSLSYGKDFEDGNASSIDVVPIETETLKGISEESREVSNGPSAAECSVEQRTDANGNEEGEVNGNLSDDLILPSEHAAGEISKTVSILEKKLDVDIVQLKDKFGDRLASMTSVNETVKQEETNGNVNSVMDLERNVADIVSSNGEDASASCQDNYELDRNNEFIVKEVLFEEKAGVLQSHKWSDALSPLDAATTKNEKDQKTCRQEQQPVHVADDLHPTGFSGSMINDLPDMQSMIPDTDIEAGKLNNVVRKDDTYVSEGAGGENLTKNTLCHANLAPNLLEVGNCDDIGKKKTEKHDTVVVESGDGVEDSIKANSKSESVSTDNQSPDVVEEANEIEGPHLDRVSNREDEIKEPELRRDNKVQGEGAGEDLMSSAVDNRGGNQFERTSIDQSKKDSMHSTLYSEHSGQSSRAVDDGHARESGPAASGTGTVSLQGESDNGSVKPQLDTTIGDVLIGSGSHTDSLEAHWGSISVLSTQSEPFSEAEKAKKSKVASQQHFDNSDEFDTPSFVTLVESGGGDQNPLCLKSGRKNQEIIKKVTTWNAKQHTPLKNLLSEANSEMKPKSPSSNQNLAPVVTRSHDNVATVDKLSSVPGHGTPIAALTDMEVRKEWSSPARFPAEIKRQKRKLKCKPLWVQFVCCSSIIRIIKCSQDSELREHI</sequence>
<organism evidence="3 4">
    <name type="scientific">Hibiscus syriacus</name>
    <name type="common">Rose of Sharon</name>
    <dbReference type="NCBI Taxonomy" id="106335"/>
    <lineage>
        <taxon>Eukaryota</taxon>
        <taxon>Viridiplantae</taxon>
        <taxon>Streptophyta</taxon>
        <taxon>Embryophyta</taxon>
        <taxon>Tracheophyta</taxon>
        <taxon>Spermatophyta</taxon>
        <taxon>Magnoliopsida</taxon>
        <taxon>eudicotyledons</taxon>
        <taxon>Gunneridae</taxon>
        <taxon>Pentapetalae</taxon>
        <taxon>rosids</taxon>
        <taxon>malvids</taxon>
        <taxon>Malvales</taxon>
        <taxon>Malvaceae</taxon>
        <taxon>Malvoideae</taxon>
        <taxon>Hibiscus</taxon>
    </lineage>
</organism>
<feature type="region of interest" description="Disordered" evidence="1">
    <location>
        <begin position="480"/>
        <end position="630"/>
    </location>
</feature>
<feature type="region of interest" description="Disordered" evidence="1">
    <location>
        <begin position="671"/>
        <end position="691"/>
    </location>
</feature>
<feature type="compositionally biased region" description="Polar residues" evidence="1">
    <location>
        <begin position="584"/>
        <end position="597"/>
    </location>
</feature>
<keyword evidence="4" id="KW-1185">Reference proteome</keyword>
<evidence type="ECO:0000256" key="1">
    <source>
        <dbReference type="SAM" id="MobiDB-lite"/>
    </source>
</evidence>
<dbReference type="PANTHER" id="PTHR35746:SF1">
    <property type="entry name" value="PENTATRICOPEPTIDE REPEAT (PPR) SUPERFAMILY PROTEIN"/>
    <property type="match status" value="1"/>
</dbReference>
<reference evidence="3" key="1">
    <citation type="submission" date="2019-09" db="EMBL/GenBank/DDBJ databases">
        <title>Draft genome information of white flower Hibiscus syriacus.</title>
        <authorList>
            <person name="Kim Y.-M."/>
        </authorList>
    </citation>
    <scope>NUCLEOTIDE SEQUENCE [LARGE SCALE GENOMIC DNA]</scope>
    <source>
        <strain evidence="3">YM2019G1</strain>
    </source>
</reference>
<dbReference type="EMBL" id="VEPZ02001190">
    <property type="protein sequence ID" value="KAE8688426.1"/>
    <property type="molecule type" value="Genomic_DNA"/>
</dbReference>
<feature type="region of interest" description="Disordered" evidence="1">
    <location>
        <begin position="47"/>
        <end position="76"/>
    </location>
</feature>
<gene>
    <name evidence="3" type="ORF">F3Y22_tig00110987pilonHSYRG00385</name>
</gene>
<feature type="compositionally biased region" description="Basic and acidic residues" evidence="1">
    <location>
        <begin position="523"/>
        <end position="548"/>
    </location>
</feature>
<dbReference type="AlphaFoldDB" id="A0A6A2ZA59"/>
<proteinExistence type="predicted"/>
<dbReference type="PROSITE" id="PS00028">
    <property type="entry name" value="ZINC_FINGER_C2H2_1"/>
    <property type="match status" value="1"/>
</dbReference>
<feature type="domain" description="C2H2-type" evidence="2">
    <location>
        <begin position="19"/>
        <end position="39"/>
    </location>
</feature>
<feature type="compositionally biased region" description="Polar residues" evidence="1">
    <location>
        <begin position="613"/>
        <end position="630"/>
    </location>
</feature>
<evidence type="ECO:0000259" key="2">
    <source>
        <dbReference type="PROSITE" id="PS00028"/>
    </source>
</evidence>
<feature type="compositionally biased region" description="Basic and acidic residues" evidence="1">
    <location>
        <begin position="573"/>
        <end position="583"/>
    </location>
</feature>
<dbReference type="Proteomes" id="UP000436088">
    <property type="component" value="Unassembled WGS sequence"/>
</dbReference>
<comment type="caution">
    <text evidence="3">The sequence shown here is derived from an EMBL/GenBank/DDBJ whole genome shotgun (WGS) entry which is preliminary data.</text>
</comment>
<name>A0A6A2ZA59_HIBSY</name>
<accession>A0A6A2ZA59</accession>
<dbReference type="PANTHER" id="PTHR35746">
    <property type="entry name" value="PENTATRICOPEPTIDE REPEAT (PPR) SUPERFAMILY PROTEIN"/>
    <property type="match status" value="1"/>
</dbReference>
<evidence type="ECO:0000313" key="3">
    <source>
        <dbReference type="EMBL" id="KAE8688426.1"/>
    </source>
</evidence>
<evidence type="ECO:0000313" key="4">
    <source>
        <dbReference type="Proteomes" id="UP000436088"/>
    </source>
</evidence>
<dbReference type="InterPro" id="IPR013087">
    <property type="entry name" value="Znf_C2H2_type"/>
</dbReference>
<feature type="region of interest" description="Disordered" evidence="1">
    <location>
        <begin position="215"/>
        <end position="249"/>
    </location>
</feature>
<feature type="compositionally biased region" description="Polar residues" evidence="1">
    <location>
        <begin position="498"/>
        <end position="513"/>
    </location>
</feature>
<protein>
    <submittedName>
        <fullName evidence="3">Tic22-like family protein isoform 1</fullName>
    </submittedName>
</protein>